<reference evidence="1" key="1">
    <citation type="submission" date="2014-11" db="EMBL/GenBank/DDBJ databases">
        <authorList>
            <person name="Amaro Gonzalez C."/>
        </authorList>
    </citation>
    <scope>NUCLEOTIDE SEQUENCE</scope>
</reference>
<dbReference type="EMBL" id="GBXM01025698">
    <property type="protein sequence ID" value="JAH82879.1"/>
    <property type="molecule type" value="Transcribed_RNA"/>
</dbReference>
<sequence length="80" mass="8550">MSARGSSSGISSCVLGQVTGGRKCHHQGNGDKNSLTIHVPLRGSWGVWHLDARVVCEYCSDLAYVSQNPLAATFCTSLRN</sequence>
<reference evidence="1" key="2">
    <citation type="journal article" date="2015" name="Fish Shellfish Immunol.">
        <title>Early steps in the European eel (Anguilla anguilla)-Vibrio vulnificus interaction in the gills: Role of the RtxA13 toxin.</title>
        <authorList>
            <person name="Callol A."/>
            <person name="Pajuelo D."/>
            <person name="Ebbesson L."/>
            <person name="Teles M."/>
            <person name="MacKenzie S."/>
            <person name="Amaro C."/>
        </authorList>
    </citation>
    <scope>NUCLEOTIDE SEQUENCE</scope>
</reference>
<organism evidence="1">
    <name type="scientific">Anguilla anguilla</name>
    <name type="common">European freshwater eel</name>
    <name type="synonym">Muraena anguilla</name>
    <dbReference type="NCBI Taxonomy" id="7936"/>
    <lineage>
        <taxon>Eukaryota</taxon>
        <taxon>Metazoa</taxon>
        <taxon>Chordata</taxon>
        <taxon>Craniata</taxon>
        <taxon>Vertebrata</taxon>
        <taxon>Euteleostomi</taxon>
        <taxon>Actinopterygii</taxon>
        <taxon>Neopterygii</taxon>
        <taxon>Teleostei</taxon>
        <taxon>Anguilliformes</taxon>
        <taxon>Anguillidae</taxon>
        <taxon>Anguilla</taxon>
    </lineage>
</organism>
<dbReference type="AlphaFoldDB" id="A0A0E9VXL2"/>
<evidence type="ECO:0000313" key="1">
    <source>
        <dbReference type="EMBL" id="JAH82879.1"/>
    </source>
</evidence>
<accession>A0A0E9VXL2</accession>
<proteinExistence type="predicted"/>
<name>A0A0E9VXL2_ANGAN</name>
<protein>
    <submittedName>
        <fullName evidence="1">Uncharacterized protein</fullName>
    </submittedName>
</protein>